<dbReference type="PANTHER" id="PTHR32552">
    <property type="entry name" value="FERRICHROME IRON RECEPTOR-RELATED"/>
    <property type="match status" value="1"/>
</dbReference>
<dbReference type="GO" id="GO:0009279">
    <property type="term" value="C:cell outer membrane"/>
    <property type="evidence" value="ECO:0007669"/>
    <property type="project" value="UniProtKB-SubCell"/>
</dbReference>
<dbReference type="PANTHER" id="PTHR32552:SF81">
    <property type="entry name" value="TONB-DEPENDENT OUTER MEMBRANE RECEPTOR"/>
    <property type="match status" value="1"/>
</dbReference>
<feature type="signal peptide" evidence="13">
    <location>
        <begin position="1"/>
        <end position="24"/>
    </location>
</feature>
<keyword evidence="4" id="KW-0410">Iron transport</keyword>
<feature type="domain" description="TonB-dependent receptor plug" evidence="15">
    <location>
        <begin position="46"/>
        <end position="152"/>
    </location>
</feature>
<evidence type="ECO:0000256" key="2">
    <source>
        <dbReference type="ARBA" id="ARBA00022448"/>
    </source>
</evidence>
<evidence type="ECO:0000256" key="4">
    <source>
        <dbReference type="ARBA" id="ARBA00022496"/>
    </source>
</evidence>
<dbReference type="Pfam" id="PF00593">
    <property type="entry name" value="TonB_dep_Rec_b-barrel"/>
    <property type="match status" value="1"/>
</dbReference>
<evidence type="ECO:0000256" key="3">
    <source>
        <dbReference type="ARBA" id="ARBA00022452"/>
    </source>
</evidence>
<dbReference type="Proteomes" id="UP000282837">
    <property type="component" value="Unassembled WGS sequence"/>
</dbReference>
<dbReference type="Pfam" id="PF07715">
    <property type="entry name" value="Plug"/>
    <property type="match status" value="1"/>
</dbReference>
<dbReference type="EMBL" id="SACO01000001">
    <property type="protein sequence ID" value="RVU07563.1"/>
    <property type="molecule type" value="Genomic_DNA"/>
</dbReference>
<evidence type="ECO:0000256" key="1">
    <source>
        <dbReference type="ARBA" id="ARBA00004571"/>
    </source>
</evidence>
<evidence type="ECO:0000259" key="14">
    <source>
        <dbReference type="Pfam" id="PF00593"/>
    </source>
</evidence>
<feature type="domain" description="TonB-dependent receptor-like beta-barrel" evidence="14">
    <location>
        <begin position="337"/>
        <end position="722"/>
    </location>
</feature>
<comment type="caution">
    <text evidence="16">The sequence shown here is derived from an EMBL/GenBank/DDBJ whole genome shotgun (WGS) entry which is preliminary data.</text>
</comment>
<organism evidence="16 17">
    <name type="scientific">Novosphingobium umbonatum</name>
    <dbReference type="NCBI Taxonomy" id="1908524"/>
    <lineage>
        <taxon>Bacteria</taxon>
        <taxon>Pseudomonadati</taxon>
        <taxon>Pseudomonadota</taxon>
        <taxon>Alphaproteobacteria</taxon>
        <taxon>Sphingomonadales</taxon>
        <taxon>Sphingomonadaceae</taxon>
        <taxon>Novosphingobium</taxon>
    </lineage>
</organism>
<keyword evidence="9 11" id="KW-0472">Membrane</keyword>
<dbReference type="InterPro" id="IPR036942">
    <property type="entry name" value="Beta-barrel_TonB_sf"/>
</dbReference>
<dbReference type="OrthoDB" id="7614057at2"/>
<gene>
    <name evidence="16" type="ORF">EOE18_00260</name>
</gene>
<feature type="chain" id="PRO_5019313849" evidence="13">
    <location>
        <begin position="25"/>
        <end position="761"/>
    </location>
</feature>
<keyword evidence="10 11" id="KW-0998">Cell outer membrane</keyword>
<evidence type="ECO:0000259" key="15">
    <source>
        <dbReference type="Pfam" id="PF07715"/>
    </source>
</evidence>
<dbReference type="PROSITE" id="PS52016">
    <property type="entry name" value="TONB_DEPENDENT_REC_3"/>
    <property type="match status" value="1"/>
</dbReference>
<evidence type="ECO:0000256" key="7">
    <source>
        <dbReference type="ARBA" id="ARBA00023065"/>
    </source>
</evidence>
<dbReference type="Gene3D" id="2.40.170.20">
    <property type="entry name" value="TonB-dependent receptor, beta-barrel domain"/>
    <property type="match status" value="1"/>
</dbReference>
<dbReference type="InterPro" id="IPR012910">
    <property type="entry name" value="Plug_dom"/>
</dbReference>
<comment type="subcellular location">
    <subcellularLocation>
        <location evidence="1 11">Cell outer membrane</location>
        <topology evidence="1 11">Multi-pass membrane protein</topology>
    </subcellularLocation>
</comment>
<keyword evidence="5 11" id="KW-0812">Transmembrane</keyword>
<evidence type="ECO:0000256" key="11">
    <source>
        <dbReference type="PROSITE-ProRule" id="PRU01360"/>
    </source>
</evidence>
<name>A0A437NC63_9SPHN</name>
<sequence>MTKRTYLSLLLCGAALAPVSPAMAQQKPANGDVEIIVTAQNRKENVQNVPIAISVISGSALQAKGVTDFTSVQRVSPALNITSDTNNTRVTVRGVGTLSNNEAQDQSIAINIDGEYINRPTLLNTAIFDIDRVEVLRGPQGTLYGRNSTGGAVNFVTRKPGVTNSVSGGITYGNFNAVHAEAGVDLVLGDVAAVRVAGFYRSHDGYNYHPNTPFSPTSALAVSQSNRSDNDNTGGGRVSLRLKPASGLVIDASAEHVEQTVIPAAQMWADMTGTAYNPGTSTSACLNGWTAFAARTGGISCLPYNIDVLVGKDRSTYNSPVIGVGRTHLIATALRGRAAYDMGFATLTYTGGYRDSKVTGGNTLSPAFYFTNFGGLVKTQSHELRLNGTTGGVQWQGGLFYFNEKQNTNGGLYTPFVGATGSYVNYFRHPTLTKSYSAFGQVEVPLSDKLTAVGGARYTQDERDGAFQNYAFAFGSGPIELTTQPSSTTMLKYSGGKFTWAAGLNYKPNGATLIYGKVSTGYKAGGFDGAGTQFRPETNTAYEGGAKLKLGDHILNFAGFYYDYKDLQNDVLLNPTVGGQTFNAGKAKIYGLEVDTTLRLSPDDTINGSLNLLHATYTDFIASVSPYNIGTGPSAPLTMNLAGRRLPQTPNFVLTLGYDHVFHLGSAGTLTASAFTRVKGDYYLDFYNYASSHQDMRTQSDLSVTYKPESKHFNIQAFVRNVENYRSLAYAGNTVVPGIANIYNFQFAPPRTYGVRLGVEF</sequence>
<keyword evidence="16" id="KW-0675">Receptor</keyword>
<reference evidence="16 17" key="1">
    <citation type="submission" date="2019-01" db="EMBL/GenBank/DDBJ databases">
        <authorList>
            <person name="Chen W.-M."/>
        </authorList>
    </citation>
    <scope>NUCLEOTIDE SEQUENCE [LARGE SCALE GENOMIC DNA]</scope>
    <source>
        <strain evidence="16 17">FSY-9</strain>
    </source>
</reference>
<keyword evidence="8 12" id="KW-0798">TonB box</keyword>
<keyword evidence="6" id="KW-0408">Iron</keyword>
<proteinExistence type="inferred from homology"/>
<dbReference type="AlphaFoldDB" id="A0A437NC63"/>
<evidence type="ECO:0000256" key="12">
    <source>
        <dbReference type="RuleBase" id="RU003357"/>
    </source>
</evidence>
<evidence type="ECO:0000256" key="10">
    <source>
        <dbReference type="ARBA" id="ARBA00023237"/>
    </source>
</evidence>
<evidence type="ECO:0000256" key="6">
    <source>
        <dbReference type="ARBA" id="ARBA00023004"/>
    </source>
</evidence>
<evidence type="ECO:0000256" key="9">
    <source>
        <dbReference type="ARBA" id="ARBA00023136"/>
    </source>
</evidence>
<dbReference type="GO" id="GO:0006826">
    <property type="term" value="P:iron ion transport"/>
    <property type="evidence" value="ECO:0007669"/>
    <property type="project" value="UniProtKB-KW"/>
</dbReference>
<evidence type="ECO:0000313" key="17">
    <source>
        <dbReference type="Proteomes" id="UP000282837"/>
    </source>
</evidence>
<comment type="similarity">
    <text evidence="11 12">Belongs to the TonB-dependent receptor family.</text>
</comment>
<keyword evidence="17" id="KW-1185">Reference proteome</keyword>
<dbReference type="SUPFAM" id="SSF56935">
    <property type="entry name" value="Porins"/>
    <property type="match status" value="1"/>
</dbReference>
<keyword evidence="2 11" id="KW-0813">Transport</keyword>
<protein>
    <submittedName>
        <fullName evidence="16">TonB-dependent receptor</fullName>
    </submittedName>
</protein>
<dbReference type="RefSeq" id="WP_127705051.1">
    <property type="nucleotide sequence ID" value="NZ_SACO01000001.1"/>
</dbReference>
<dbReference type="InterPro" id="IPR000531">
    <property type="entry name" value="Beta-barrel_TonB"/>
</dbReference>
<evidence type="ECO:0000256" key="13">
    <source>
        <dbReference type="SAM" id="SignalP"/>
    </source>
</evidence>
<evidence type="ECO:0000256" key="8">
    <source>
        <dbReference type="ARBA" id="ARBA00023077"/>
    </source>
</evidence>
<evidence type="ECO:0000313" key="16">
    <source>
        <dbReference type="EMBL" id="RVU07563.1"/>
    </source>
</evidence>
<evidence type="ECO:0000256" key="5">
    <source>
        <dbReference type="ARBA" id="ARBA00022692"/>
    </source>
</evidence>
<keyword evidence="3 11" id="KW-1134">Transmembrane beta strand</keyword>
<accession>A0A437NC63</accession>
<dbReference type="InterPro" id="IPR039426">
    <property type="entry name" value="TonB-dep_rcpt-like"/>
</dbReference>
<keyword evidence="7" id="KW-0406">Ion transport</keyword>
<keyword evidence="13" id="KW-0732">Signal</keyword>